<evidence type="ECO:0000313" key="4">
    <source>
        <dbReference type="Proteomes" id="UP000527143"/>
    </source>
</evidence>
<feature type="binding site" evidence="2">
    <location>
        <position position="78"/>
    </location>
    <ligand>
        <name>7-chloro-L-tryptophan</name>
        <dbReference type="ChEBI" id="CHEBI:58713"/>
    </ligand>
</feature>
<dbReference type="AlphaFoldDB" id="A0A840YLN1"/>
<dbReference type="InterPro" id="IPR006905">
    <property type="entry name" value="Flavin_halogenase"/>
</dbReference>
<dbReference type="GO" id="GO:0000166">
    <property type="term" value="F:nucleotide binding"/>
    <property type="evidence" value="ECO:0007669"/>
    <property type="project" value="UniProtKB-KW"/>
</dbReference>
<dbReference type="SUPFAM" id="SSF51905">
    <property type="entry name" value="FAD/NAD(P)-binding domain"/>
    <property type="match status" value="1"/>
</dbReference>
<feature type="binding site" evidence="2">
    <location>
        <position position="342"/>
    </location>
    <ligand>
        <name>L-tryptophan</name>
        <dbReference type="ChEBI" id="CHEBI:57912"/>
    </ligand>
</feature>
<evidence type="ECO:0000313" key="3">
    <source>
        <dbReference type="EMBL" id="MBB5710240.1"/>
    </source>
</evidence>
<sequence>MDAQPYTIVIAGGGTAGWMTAAALGQFLERGFRIRLVESEEIGTVGVGEATIPQIRLYLRALGLDEDAFLRATGGTLKLGIEFDGWRESGHRYMHAFGDIGRDVGMSPFQHLWLRARAGGFAKPLAAYSLNEIAARAGRVHRGDPITAPTIPPVPYAYHFDASLFARYLRRFAENRGVDRIEGRILKAEQDGDTGDVTALLLEGERRVEGDLFIDCTGFRGLLIEGALATGYESWTHWLPCDRALAVPTATAGAALPYTRAIARAAGWQWRIPLQHRVGNGLVYSSAFLSDDEAETTLLENVDFPRRQDVRQLHFTTGRRRKCWNRNVIAIGLASGFLEPLESTSIHLIQSAISRLLKLLPGRPIAEAERREYNRQADFEIKRIRDFLILHYHANQRQEPFWQACRDMALPDTLQAKLDLWRARGQIVREHEELFTEAGWFQVLAGQGVEASGWHPLADQIEQGELAEFLDTIEQLYTREASRYTPHDAFIAQHCAARG</sequence>
<protein>
    <submittedName>
        <fullName evidence="3">Tryptophan halogenase</fullName>
        <ecNumber evidence="3">1.14.19.9</ecNumber>
    </submittedName>
</protein>
<dbReference type="PANTHER" id="PTHR43747">
    <property type="entry name" value="FAD-BINDING PROTEIN"/>
    <property type="match status" value="1"/>
</dbReference>
<gene>
    <name evidence="3" type="ORF">FHT02_001468</name>
</gene>
<dbReference type="PIRSF" id="PIRSF011396">
    <property type="entry name" value="Trp_halogenase"/>
    <property type="match status" value="1"/>
</dbReference>
<dbReference type="PANTHER" id="PTHR43747:SF4">
    <property type="entry name" value="FLAVIN-DEPENDENT TRYPTOPHAN HALOGENASE"/>
    <property type="match status" value="1"/>
</dbReference>
<feature type="binding site" evidence="2">
    <location>
        <begin position="13"/>
        <end position="16"/>
    </location>
    <ligand>
        <name>FAD</name>
        <dbReference type="ChEBI" id="CHEBI:57692"/>
    </ligand>
</feature>
<dbReference type="InterPro" id="IPR036188">
    <property type="entry name" value="FAD/NAD-bd_sf"/>
</dbReference>
<dbReference type="RefSeq" id="WP_184085972.1">
    <property type="nucleotide sequence ID" value="NZ_JACIJF010000003.1"/>
</dbReference>
<proteinExistence type="predicted"/>
<comment type="caution">
    <text evidence="3">The sequence shown here is derived from an EMBL/GenBank/DDBJ whole genome shotgun (WGS) entry which is preliminary data.</text>
</comment>
<dbReference type="Pfam" id="PF04820">
    <property type="entry name" value="Trp_halogenase"/>
    <property type="match status" value="1"/>
</dbReference>
<accession>A0A840YLN1</accession>
<feature type="active site" evidence="1">
    <location>
        <position position="78"/>
    </location>
</feature>
<dbReference type="EC" id="1.14.19.9" evidence="3"/>
<name>A0A840YLN1_9SPHN</name>
<keyword evidence="2" id="KW-0285">Flavoprotein</keyword>
<dbReference type="InterPro" id="IPR050816">
    <property type="entry name" value="Flavin-dep_Halogenase_NPB"/>
</dbReference>
<keyword evidence="2" id="KW-0547">Nucleotide-binding</keyword>
<reference evidence="3 4" key="1">
    <citation type="submission" date="2020-08" db="EMBL/GenBank/DDBJ databases">
        <title>Genomic Encyclopedia of Type Strains, Phase IV (KMG-IV): sequencing the most valuable type-strain genomes for metagenomic binning, comparative biology and taxonomic classification.</title>
        <authorList>
            <person name="Goeker M."/>
        </authorList>
    </citation>
    <scope>NUCLEOTIDE SEQUENCE [LARGE SCALE GENOMIC DNA]</scope>
    <source>
        <strain evidence="3 4">DSM 26736</strain>
    </source>
</reference>
<feature type="binding site" evidence="2">
    <location>
        <position position="346"/>
    </location>
    <ligand>
        <name>L-tryptophan</name>
        <dbReference type="ChEBI" id="CHEBI:57912"/>
    </ligand>
</feature>
<dbReference type="EMBL" id="JACIJF010000003">
    <property type="protein sequence ID" value="MBB5710240.1"/>
    <property type="molecule type" value="Genomic_DNA"/>
</dbReference>
<keyword evidence="3" id="KW-0560">Oxidoreductase</keyword>
<evidence type="ECO:0000256" key="2">
    <source>
        <dbReference type="PIRSR" id="PIRSR011396-2"/>
    </source>
</evidence>
<organism evidence="3 4">
    <name type="scientific">Sphingomonas xinjiangensis</name>
    <dbReference type="NCBI Taxonomy" id="643568"/>
    <lineage>
        <taxon>Bacteria</taxon>
        <taxon>Pseudomonadati</taxon>
        <taxon>Pseudomonadota</taxon>
        <taxon>Alphaproteobacteria</taxon>
        <taxon>Sphingomonadales</taxon>
        <taxon>Sphingomonadaceae</taxon>
        <taxon>Sphingomonas</taxon>
    </lineage>
</organism>
<keyword evidence="4" id="KW-1185">Reference proteome</keyword>
<dbReference type="Proteomes" id="UP000527143">
    <property type="component" value="Unassembled WGS sequence"/>
</dbReference>
<dbReference type="InterPro" id="IPR033856">
    <property type="entry name" value="Trp_halogen"/>
</dbReference>
<dbReference type="Gene3D" id="3.50.50.60">
    <property type="entry name" value="FAD/NAD(P)-binding domain"/>
    <property type="match status" value="1"/>
</dbReference>
<keyword evidence="2" id="KW-0274">FAD</keyword>
<evidence type="ECO:0000256" key="1">
    <source>
        <dbReference type="PIRSR" id="PIRSR011396-1"/>
    </source>
</evidence>
<feature type="binding site" evidence="2">
    <location>
        <position position="333"/>
    </location>
    <ligand>
        <name>FAD</name>
        <dbReference type="ChEBI" id="CHEBI:57692"/>
    </ligand>
</feature>
<dbReference type="GO" id="GO:0004497">
    <property type="term" value="F:monooxygenase activity"/>
    <property type="evidence" value="ECO:0007669"/>
    <property type="project" value="InterPro"/>
</dbReference>